<sequence>MTSSLATLTTFQSPLCSRKGPQDSIDSEGFFFVDDGMIAVHHELKRIGIFENGVDTIPVLEINLQTATQITFKKIRSSNNTFAGGRVRITGIFDRGYEETVTIKMYTDEYKRLGRLLRGLGI</sequence>
<dbReference type="AlphaFoldDB" id="A0A1E7F4C4"/>
<evidence type="ECO:0000313" key="1">
    <source>
        <dbReference type="EMBL" id="OEU12986.1"/>
    </source>
</evidence>
<protein>
    <submittedName>
        <fullName evidence="1">Uncharacterized protein</fullName>
    </submittedName>
</protein>
<organism evidence="1 2">
    <name type="scientific">Fragilariopsis cylindrus CCMP1102</name>
    <dbReference type="NCBI Taxonomy" id="635003"/>
    <lineage>
        <taxon>Eukaryota</taxon>
        <taxon>Sar</taxon>
        <taxon>Stramenopiles</taxon>
        <taxon>Ochrophyta</taxon>
        <taxon>Bacillariophyta</taxon>
        <taxon>Bacillariophyceae</taxon>
        <taxon>Bacillariophycidae</taxon>
        <taxon>Bacillariales</taxon>
        <taxon>Bacillariaceae</taxon>
        <taxon>Fragilariopsis</taxon>
    </lineage>
</organism>
<evidence type="ECO:0000313" key="2">
    <source>
        <dbReference type="Proteomes" id="UP000095751"/>
    </source>
</evidence>
<gene>
    <name evidence="1" type="ORF">FRACYDRAFT_243338</name>
</gene>
<keyword evidence="2" id="KW-1185">Reference proteome</keyword>
<proteinExistence type="predicted"/>
<reference evidence="1 2" key="1">
    <citation type="submission" date="2016-09" db="EMBL/GenBank/DDBJ databases">
        <title>Extensive genetic diversity and differential bi-allelic expression allows diatom success in the polar Southern Ocean.</title>
        <authorList>
            <consortium name="DOE Joint Genome Institute"/>
            <person name="Mock T."/>
            <person name="Otillar R.P."/>
            <person name="Strauss J."/>
            <person name="Dupont C."/>
            <person name="Frickenhaus S."/>
            <person name="Maumus F."/>
            <person name="Mcmullan M."/>
            <person name="Sanges R."/>
            <person name="Schmutz J."/>
            <person name="Toseland A."/>
            <person name="Valas R."/>
            <person name="Veluchamy A."/>
            <person name="Ward B.J."/>
            <person name="Allen A."/>
            <person name="Barry K."/>
            <person name="Falciatore A."/>
            <person name="Ferrante M."/>
            <person name="Fortunato A.E."/>
            <person name="Gloeckner G."/>
            <person name="Gruber A."/>
            <person name="Hipkin R."/>
            <person name="Janech M."/>
            <person name="Kroth P."/>
            <person name="Leese F."/>
            <person name="Lindquist E."/>
            <person name="Lyon B.R."/>
            <person name="Martin J."/>
            <person name="Mayer C."/>
            <person name="Parker M."/>
            <person name="Quesneville H."/>
            <person name="Raymond J."/>
            <person name="Uhlig C."/>
            <person name="Valentin K.U."/>
            <person name="Worden A.Z."/>
            <person name="Armbrust E.V."/>
            <person name="Bowler C."/>
            <person name="Green B."/>
            <person name="Moulton V."/>
            <person name="Van Oosterhout C."/>
            <person name="Grigoriev I."/>
        </authorList>
    </citation>
    <scope>NUCLEOTIDE SEQUENCE [LARGE SCALE GENOMIC DNA]</scope>
    <source>
        <strain evidence="1 2">CCMP1102</strain>
    </source>
</reference>
<dbReference type="KEGG" id="fcy:FRACYDRAFT_243338"/>
<dbReference type="EMBL" id="KV784363">
    <property type="protein sequence ID" value="OEU12986.1"/>
    <property type="molecule type" value="Genomic_DNA"/>
</dbReference>
<dbReference type="InParanoid" id="A0A1E7F4C4"/>
<dbReference type="Proteomes" id="UP000095751">
    <property type="component" value="Unassembled WGS sequence"/>
</dbReference>
<accession>A0A1E7F4C4</accession>
<name>A0A1E7F4C4_9STRA</name>